<evidence type="ECO:0000313" key="4">
    <source>
        <dbReference type="EMBL" id="KAK4320432.1"/>
    </source>
</evidence>
<dbReference type="SUPFAM" id="SSF52058">
    <property type="entry name" value="L domain-like"/>
    <property type="match status" value="1"/>
</dbReference>
<name>A0AAE1UED5_9EUCA</name>
<evidence type="ECO:0000313" key="5">
    <source>
        <dbReference type="Proteomes" id="UP001292094"/>
    </source>
</evidence>
<protein>
    <recommendedName>
        <fullName evidence="3">Disease resistance R13L4/SHOC-2-like LRR domain-containing protein</fullName>
    </recommendedName>
</protein>
<dbReference type="PROSITE" id="PS51450">
    <property type="entry name" value="LRR"/>
    <property type="match status" value="4"/>
</dbReference>
<dbReference type="InterPro" id="IPR003591">
    <property type="entry name" value="Leu-rich_rpt_typical-subtyp"/>
</dbReference>
<feature type="domain" description="Disease resistance R13L4/SHOC-2-like LRR" evidence="3">
    <location>
        <begin position="37"/>
        <end position="115"/>
    </location>
</feature>
<comment type="caution">
    <text evidence="4">The sequence shown here is derived from an EMBL/GenBank/DDBJ whole genome shotgun (WGS) entry which is preliminary data.</text>
</comment>
<dbReference type="InterPro" id="IPR050216">
    <property type="entry name" value="LRR_domain-containing"/>
</dbReference>
<evidence type="ECO:0000259" key="3">
    <source>
        <dbReference type="Pfam" id="PF23598"/>
    </source>
</evidence>
<evidence type="ECO:0000256" key="1">
    <source>
        <dbReference type="ARBA" id="ARBA00022614"/>
    </source>
</evidence>
<reference evidence="4" key="1">
    <citation type="submission" date="2023-11" db="EMBL/GenBank/DDBJ databases">
        <title>Genome assemblies of two species of porcelain crab, Petrolisthes cinctipes and Petrolisthes manimaculis (Anomura: Porcellanidae).</title>
        <authorList>
            <person name="Angst P."/>
        </authorList>
    </citation>
    <scope>NUCLEOTIDE SEQUENCE</scope>
    <source>
        <strain evidence="4">PB745_02</strain>
        <tissue evidence="4">Gill</tissue>
    </source>
</reference>
<dbReference type="Pfam" id="PF23598">
    <property type="entry name" value="LRR_14"/>
    <property type="match status" value="2"/>
</dbReference>
<proteinExistence type="predicted"/>
<dbReference type="InterPro" id="IPR032675">
    <property type="entry name" value="LRR_dom_sf"/>
</dbReference>
<dbReference type="Gene3D" id="3.80.10.10">
    <property type="entry name" value="Ribonuclease Inhibitor"/>
    <property type="match status" value="2"/>
</dbReference>
<accession>A0AAE1UED5</accession>
<dbReference type="InterPro" id="IPR001611">
    <property type="entry name" value="Leu-rich_rpt"/>
</dbReference>
<keyword evidence="2" id="KW-0677">Repeat</keyword>
<dbReference type="PANTHER" id="PTHR48051">
    <property type="match status" value="1"/>
</dbReference>
<keyword evidence="1" id="KW-0433">Leucine-rich repeat</keyword>
<evidence type="ECO:0000256" key="2">
    <source>
        <dbReference type="ARBA" id="ARBA00022737"/>
    </source>
</evidence>
<organism evidence="4 5">
    <name type="scientific">Petrolisthes manimaculis</name>
    <dbReference type="NCBI Taxonomy" id="1843537"/>
    <lineage>
        <taxon>Eukaryota</taxon>
        <taxon>Metazoa</taxon>
        <taxon>Ecdysozoa</taxon>
        <taxon>Arthropoda</taxon>
        <taxon>Crustacea</taxon>
        <taxon>Multicrustacea</taxon>
        <taxon>Malacostraca</taxon>
        <taxon>Eumalacostraca</taxon>
        <taxon>Eucarida</taxon>
        <taxon>Decapoda</taxon>
        <taxon>Pleocyemata</taxon>
        <taxon>Anomura</taxon>
        <taxon>Galatheoidea</taxon>
        <taxon>Porcellanidae</taxon>
        <taxon>Petrolisthes</taxon>
    </lineage>
</organism>
<dbReference type="AlphaFoldDB" id="A0AAE1UED5"/>
<dbReference type="GO" id="GO:0005737">
    <property type="term" value="C:cytoplasm"/>
    <property type="evidence" value="ECO:0007669"/>
    <property type="project" value="TreeGrafter"/>
</dbReference>
<feature type="domain" description="Disease resistance R13L4/SHOC-2-like LRR" evidence="3">
    <location>
        <begin position="158"/>
        <end position="236"/>
    </location>
</feature>
<dbReference type="PANTHER" id="PTHR48051:SF35">
    <property type="entry name" value="LEUCINE-RICH REPEAT-CONTAINING PROTEIN 27"/>
    <property type="match status" value="1"/>
</dbReference>
<dbReference type="Proteomes" id="UP001292094">
    <property type="component" value="Unassembled WGS sequence"/>
</dbReference>
<keyword evidence="5" id="KW-1185">Reference proteome</keyword>
<gene>
    <name evidence="4" type="ORF">Pmani_008706</name>
</gene>
<dbReference type="EMBL" id="JAWZYT010000670">
    <property type="protein sequence ID" value="KAK4320432.1"/>
    <property type="molecule type" value="Genomic_DNA"/>
</dbReference>
<dbReference type="InterPro" id="IPR055414">
    <property type="entry name" value="LRR_R13L4/SHOC2-like"/>
</dbReference>
<dbReference type="SMART" id="SM00369">
    <property type="entry name" value="LRR_TYP"/>
    <property type="match status" value="6"/>
</dbReference>
<sequence length="273" mass="31269">MSRIHKYGKEPKPHRVQEYFWSKLQITGNITTISPAMWTLQHLTSLYLNDNCLSRIPAEISRLEHLMHLDLANNKILSLPAEIGELTRLRQLFLDNNQLRVLPYEIGKLCNLQYIGLQGNPLNFEIQAVYSESNGTRKLLSYMLNNLAGNITTISPAMWTLQHLTSLYLNDNCLSRIPAEISRLEHLMHLDLANNKILSLPAEIGELTRLRQLFLDNNQLRVLPYEIGKLCNLQYIGLQGNPLNFEIQAVYSESNGTRKLLSYMLNNLAGQLD</sequence>